<name>A0ABY8LIZ2_9RHOB</name>
<dbReference type="Pfam" id="PF07298">
    <property type="entry name" value="NnrU"/>
    <property type="match status" value="1"/>
</dbReference>
<keyword evidence="4 5" id="KW-0472">Membrane</keyword>
<sequence>MALLIAGVLLWSGAHLFKRLAPDTRARMGDPVRGAVAVAVLASVVMMIFGYRGAETSFLWLAPAWTVHLNNLVMVVAFYLFAVSGPKGAKVWLGTKLRHPQLTAIILWAVAHLLVNGDGKSVVLFGGLLIWAVIEIVLINRQAGAWTPPPRAPAKKEVTTVVITLVVLVVVMLIHNWLGVRPWG</sequence>
<dbReference type="Proteomes" id="UP001243420">
    <property type="component" value="Chromosome"/>
</dbReference>
<evidence type="ECO:0000259" key="6">
    <source>
        <dbReference type="Pfam" id="PF07298"/>
    </source>
</evidence>
<accession>A0ABY8LIZ2</accession>
<evidence type="ECO:0000313" key="8">
    <source>
        <dbReference type="Proteomes" id="UP001243420"/>
    </source>
</evidence>
<keyword evidence="2 5" id="KW-0812">Transmembrane</keyword>
<evidence type="ECO:0000256" key="2">
    <source>
        <dbReference type="ARBA" id="ARBA00022692"/>
    </source>
</evidence>
<comment type="subcellular location">
    <subcellularLocation>
        <location evidence="1">Membrane</location>
        <topology evidence="1">Multi-pass membrane protein</topology>
    </subcellularLocation>
</comment>
<feature type="transmembrane region" description="Helical" evidence="5">
    <location>
        <begin position="122"/>
        <end position="139"/>
    </location>
</feature>
<feature type="transmembrane region" description="Helical" evidence="5">
    <location>
        <begin position="32"/>
        <end position="51"/>
    </location>
</feature>
<dbReference type="InterPro" id="IPR009915">
    <property type="entry name" value="NnrU_dom"/>
</dbReference>
<gene>
    <name evidence="7" type="ORF">P8627_07415</name>
</gene>
<protein>
    <submittedName>
        <fullName evidence="7">NnrU family protein</fullName>
    </submittedName>
</protein>
<organism evidence="7 8">
    <name type="scientific">Jannaschia ovalis</name>
    <dbReference type="NCBI Taxonomy" id="3038773"/>
    <lineage>
        <taxon>Bacteria</taxon>
        <taxon>Pseudomonadati</taxon>
        <taxon>Pseudomonadota</taxon>
        <taxon>Alphaproteobacteria</taxon>
        <taxon>Rhodobacterales</taxon>
        <taxon>Roseobacteraceae</taxon>
        <taxon>Jannaschia</taxon>
    </lineage>
</organism>
<evidence type="ECO:0000256" key="1">
    <source>
        <dbReference type="ARBA" id="ARBA00004141"/>
    </source>
</evidence>
<evidence type="ECO:0000313" key="7">
    <source>
        <dbReference type="EMBL" id="WGH80083.1"/>
    </source>
</evidence>
<evidence type="ECO:0000256" key="5">
    <source>
        <dbReference type="SAM" id="Phobius"/>
    </source>
</evidence>
<proteinExistence type="predicted"/>
<feature type="transmembrane region" description="Helical" evidence="5">
    <location>
        <begin position="58"/>
        <end position="82"/>
    </location>
</feature>
<evidence type="ECO:0000256" key="3">
    <source>
        <dbReference type="ARBA" id="ARBA00022989"/>
    </source>
</evidence>
<feature type="domain" description="NnrU" evidence="6">
    <location>
        <begin position="3"/>
        <end position="182"/>
    </location>
</feature>
<dbReference type="EMBL" id="CP122537">
    <property type="protein sequence ID" value="WGH80083.1"/>
    <property type="molecule type" value="Genomic_DNA"/>
</dbReference>
<feature type="transmembrane region" description="Helical" evidence="5">
    <location>
        <begin position="159"/>
        <end position="178"/>
    </location>
</feature>
<dbReference type="RefSeq" id="WP_279967129.1">
    <property type="nucleotide sequence ID" value="NZ_CP122537.1"/>
</dbReference>
<keyword evidence="3 5" id="KW-1133">Transmembrane helix</keyword>
<evidence type="ECO:0000256" key="4">
    <source>
        <dbReference type="ARBA" id="ARBA00023136"/>
    </source>
</evidence>
<keyword evidence="8" id="KW-1185">Reference proteome</keyword>
<feature type="transmembrane region" description="Helical" evidence="5">
    <location>
        <begin position="97"/>
        <end position="115"/>
    </location>
</feature>
<reference evidence="7 8" key="1">
    <citation type="submission" date="2023-04" db="EMBL/GenBank/DDBJ databases">
        <title>Jannaschia ovalis sp. nov., a marine bacterium isolated from sea tidal flat.</title>
        <authorList>
            <person name="Kwon D.Y."/>
            <person name="Kim J.-J."/>
        </authorList>
    </citation>
    <scope>NUCLEOTIDE SEQUENCE [LARGE SCALE GENOMIC DNA]</scope>
    <source>
        <strain evidence="7 8">GRR-S6-38</strain>
    </source>
</reference>